<dbReference type="Gene3D" id="3.40.1400.10">
    <property type="entry name" value="Sugar-phosphate isomerase, RpiB/LacA/LacB"/>
    <property type="match status" value="1"/>
</dbReference>
<dbReference type="FunFam" id="3.40.50.2020:FF:000003">
    <property type="entry name" value="Uracil phosphoribosyltransferase"/>
    <property type="match status" value="1"/>
</dbReference>
<dbReference type="InterPro" id="IPR005765">
    <property type="entry name" value="UPRT"/>
</dbReference>
<dbReference type="GO" id="GO:0005525">
    <property type="term" value="F:GTP binding"/>
    <property type="evidence" value="ECO:0007669"/>
    <property type="project" value="UniProtKB-KW"/>
</dbReference>
<dbReference type="STRING" id="926567.TheveDRAFT_0934"/>
<keyword evidence="20" id="KW-1185">Reference proteome</keyword>
<dbReference type="GO" id="GO:0004845">
    <property type="term" value="F:uracil phosphoribosyltransferase activity"/>
    <property type="evidence" value="ECO:0007669"/>
    <property type="project" value="UniProtKB-UniRule"/>
</dbReference>
<dbReference type="NCBIfam" id="NF004051">
    <property type="entry name" value="PRK05571.1"/>
    <property type="match status" value="1"/>
</dbReference>
<dbReference type="SUPFAM" id="SSF89623">
    <property type="entry name" value="Ribose/Galactose isomerase RpiB/AlsB"/>
    <property type="match status" value="1"/>
</dbReference>
<evidence type="ECO:0000256" key="5">
    <source>
        <dbReference type="ARBA" id="ARBA00022533"/>
    </source>
</evidence>
<evidence type="ECO:0000256" key="12">
    <source>
        <dbReference type="ARBA" id="ARBA00031082"/>
    </source>
</evidence>
<comment type="similarity">
    <text evidence="3 17">Belongs to the UPRTase family.</text>
</comment>
<dbReference type="HAMAP" id="MF_01218_B">
    <property type="entry name" value="Upp_B"/>
    <property type="match status" value="1"/>
</dbReference>
<evidence type="ECO:0000256" key="6">
    <source>
        <dbReference type="ARBA" id="ARBA00022676"/>
    </source>
</evidence>
<dbReference type="Pfam" id="PF14681">
    <property type="entry name" value="UPRTase"/>
    <property type="match status" value="1"/>
</dbReference>
<dbReference type="InterPro" id="IPR034332">
    <property type="entry name" value="Upp_B"/>
</dbReference>
<dbReference type="eggNOG" id="COG0698">
    <property type="taxonomic scope" value="Bacteria"/>
</dbReference>
<feature type="domain" description="Phosphoribosyltransferase" evidence="18">
    <location>
        <begin position="165"/>
        <end position="367"/>
    </location>
</feature>
<evidence type="ECO:0000256" key="11">
    <source>
        <dbReference type="ARBA" id="ARBA00023235"/>
    </source>
</evidence>
<dbReference type="InterPro" id="IPR036569">
    <property type="entry name" value="RpiB_LacA_LacB_sf"/>
</dbReference>
<comment type="similarity">
    <text evidence="2">Belongs to the LacAB/RpiB family.</text>
</comment>
<proteinExistence type="inferred from homology"/>
<dbReference type="GO" id="GO:0009052">
    <property type="term" value="P:pentose-phosphate shunt, non-oxidative branch"/>
    <property type="evidence" value="ECO:0007669"/>
    <property type="project" value="TreeGrafter"/>
</dbReference>
<dbReference type="UniPathway" id="UPA00574">
    <property type="reaction ID" value="UER00636"/>
</dbReference>
<comment type="function">
    <text evidence="14 17">Catalyzes the conversion of uracil and 5-phospho-alpha-D-ribose 1-diphosphate (PRPP) to UMP and diphosphate.</text>
</comment>
<comment type="cofactor">
    <cofactor evidence="17">
        <name>Mg(2+)</name>
        <dbReference type="ChEBI" id="CHEBI:18420"/>
    </cofactor>
    <text evidence="17">Binds 1 Mg(2+) ion per subunit. The magnesium is bound as Mg-PRPP.</text>
</comment>
<dbReference type="eggNOG" id="COG0035">
    <property type="taxonomic scope" value="Bacteria"/>
</dbReference>
<dbReference type="Pfam" id="PF02502">
    <property type="entry name" value="LacAB_rpiB"/>
    <property type="match status" value="1"/>
</dbReference>
<dbReference type="GO" id="GO:0005737">
    <property type="term" value="C:cytoplasm"/>
    <property type="evidence" value="ECO:0007669"/>
    <property type="project" value="UniProtKB-ARBA"/>
</dbReference>
<organism evidence="19 20">
    <name type="scientific">Thermanaerovibrio velox DSM 12556</name>
    <dbReference type="NCBI Taxonomy" id="926567"/>
    <lineage>
        <taxon>Bacteria</taxon>
        <taxon>Thermotogati</taxon>
        <taxon>Synergistota</taxon>
        <taxon>Synergistia</taxon>
        <taxon>Synergistales</taxon>
        <taxon>Synergistaceae</taxon>
        <taxon>Thermanaerovibrio</taxon>
    </lineage>
</organism>
<evidence type="ECO:0000256" key="14">
    <source>
        <dbReference type="ARBA" id="ARBA00056901"/>
    </source>
</evidence>
<dbReference type="GO" id="GO:0000287">
    <property type="term" value="F:magnesium ion binding"/>
    <property type="evidence" value="ECO:0007669"/>
    <property type="project" value="UniProtKB-UniRule"/>
</dbReference>
<evidence type="ECO:0000313" key="19">
    <source>
        <dbReference type="EMBL" id="EHM10070.1"/>
    </source>
</evidence>
<feature type="binding site" evidence="17">
    <location>
        <begin position="290"/>
        <end position="298"/>
    </location>
    <ligand>
        <name>5-phospho-alpha-D-ribose 1-diphosphate</name>
        <dbReference type="ChEBI" id="CHEBI:58017"/>
    </ligand>
</feature>
<evidence type="ECO:0000256" key="7">
    <source>
        <dbReference type="ARBA" id="ARBA00022679"/>
    </source>
</evidence>
<evidence type="ECO:0000256" key="4">
    <source>
        <dbReference type="ARBA" id="ARBA00011894"/>
    </source>
</evidence>
<dbReference type="EC" id="2.4.2.9" evidence="4 17"/>
<feature type="binding site" evidence="17">
    <location>
        <position position="353"/>
    </location>
    <ligand>
        <name>uracil</name>
        <dbReference type="ChEBI" id="CHEBI:17568"/>
    </ligand>
</feature>
<evidence type="ECO:0000256" key="1">
    <source>
        <dbReference type="ARBA" id="ARBA00005180"/>
    </source>
</evidence>
<dbReference type="GO" id="GO:0019316">
    <property type="term" value="P:D-allose catabolic process"/>
    <property type="evidence" value="ECO:0007669"/>
    <property type="project" value="TreeGrafter"/>
</dbReference>
<feature type="binding site" evidence="17">
    <location>
        <position position="359"/>
    </location>
    <ligand>
        <name>5-phospho-alpha-D-ribose 1-diphosphate</name>
        <dbReference type="ChEBI" id="CHEBI:58017"/>
    </ligand>
</feature>
<evidence type="ECO:0000256" key="8">
    <source>
        <dbReference type="ARBA" id="ARBA00022741"/>
    </source>
</evidence>
<feature type="binding site" evidence="17">
    <location>
        <position position="263"/>
    </location>
    <ligand>
        <name>5-phospho-alpha-D-ribose 1-diphosphate</name>
        <dbReference type="ChEBI" id="CHEBI:58017"/>
    </ligand>
</feature>
<keyword evidence="11 19" id="KW-0413">Isomerase</keyword>
<dbReference type="GO" id="GO:0044206">
    <property type="term" value="P:UMP salvage"/>
    <property type="evidence" value="ECO:0007669"/>
    <property type="project" value="UniProtKB-UniRule"/>
</dbReference>
<dbReference type="CDD" id="cd06223">
    <property type="entry name" value="PRTases_typeI"/>
    <property type="match status" value="1"/>
</dbReference>
<keyword evidence="9 17" id="KW-0460">Magnesium</keyword>
<dbReference type="PANTHER" id="PTHR30345">
    <property type="entry name" value="RIBOSE-5-PHOSPHATE ISOMERASE B"/>
    <property type="match status" value="1"/>
</dbReference>
<dbReference type="InterPro" id="IPR003500">
    <property type="entry name" value="RpiB_LacA_LacB"/>
</dbReference>
<keyword evidence="8 17" id="KW-0547">Nucleotide-binding</keyword>
<comment type="activity regulation">
    <text evidence="17">Allosterically activated by GTP.</text>
</comment>
<evidence type="ECO:0000256" key="2">
    <source>
        <dbReference type="ARBA" id="ARBA00008754"/>
    </source>
</evidence>
<keyword evidence="5 17" id="KW-0021">Allosteric enzyme</keyword>
<comment type="pathway">
    <text evidence="1 17">Pyrimidine metabolism; UMP biosynthesis via salvage pathway; UMP from uracil: step 1/1.</text>
</comment>
<dbReference type="SUPFAM" id="SSF53271">
    <property type="entry name" value="PRTase-like"/>
    <property type="match status" value="1"/>
</dbReference>
<dbReference type="PANTHER" id="PTHR30345:SF0">
    <property type="entry name" value="DNA DAMAGE-REPAIR_TOLERATION PROTEIN DRT102"/>
    <property type="match status" value="1"/>
</dbReference>
<evidence type="ECO:0000256" key="10">
    <source>
        <dbReference type="ARBA" id="ARBA00023134"/>
    </source>
</evidence>
<dbReference type="GO" id="GO:0006223">
    <property type="term" value="P:uracil salvage"/>
    <property type="evidence" value="ECO:0007669"/>
    <property type="project" value="InterPro"/>
</dbReference>
<dbReference type="NCBIfam" id="NF001097">
    <property type="entry name" value="PRK00129.1"/>
    <property type="match status" value="1"/>
</dbReference>
<dbReference type="NCBIfam" id="TIGR01091">
    <property type="entry name" value="upp"/>
    <property type="match status" value="1"/>
</dbReference>
<dbReference type="InterPro" id="IPR029057">
    <property type="entry name" value="PRTase-like"/>
</dbReference>
<evidence type="ECO:0000256" key="17">
    <source>
        <dbReference type="HAMAP-Rule" id="MF_01218"/>
    </source>
</evidence>
<keyword evidence="7 17" id="KW-0808">Transferase</keyword>
<keyword evidence="6 17" id="KW-0328">Glycosyltransferase</keyword>
<accession>H0URY1</accession>
<dbReference type="EMBL" id="CM001377">
    <property type="protein sequence ID" value="EHM10070.1"/>
    <property type="molecule type" value="Genomic_DNA"/>
</dbReference>
<dbReference type="InterPro" id="IPR000836">
    <property type="entry name" value="PRTase_dom"/>
</dbReference>
<evidence type="ECO:0000256" key="13">
    <source>
        <dbReference type="ARBA" id="ARBA00052919"/>
    </source>
</evidence>
<dbReference type="Gene3D" id="3.40.50.2020">
    <property type="match status" value="1"/>
</dbReference>
<dbReference type="NCBIfam" id="TIGR01120">
    <property type="entry name" value="rpiB"/>
    <property type="match status" value="1"/>
</dbReference>
<protein>
    <recommendedName>
        <fullName evidence="15 17">Uracil phosphoribosyltransferase</fullName>
        <ecNumber evidence="4 17">2.4.2.9</ecNumber>
    </recommendedName>
    <alternativeName>
        <fullName evidence="12 17">UMP pyrophosphorylase</fullName>
    </alternativeName>
    <alternativeName>
        <fullName evidence="16 17">UPRTase</fullName>
    </alternativeName>
</protein>
<feature type="binding site" evidence="17">
    <location>
        <position position="238"/>
    </location>
    <ligand>
        <name>5-phospho-alpha-D-ribose 1-diphosphate</name>
        <dbReference type="ChEBI" id="CHEBI:58017"/>
    </ligand>
</feature>
<dbReference type="AlphaFoldDB" id="H0URY1"/>
<gene>
    <name evidence="17" type="primary">upp</name>
    <name evidence="19" type="ORF">TheveDRAFT_0934</name>
</gene>
<dbReference type="RefSeq" id="WP_006583564.1">
    <property type="nucleotide sequence ID" value="NZ_CM001377.1"/>
</dbReference>
<comment type="catalytic activity">
    <reaction evidence="13 17">
        <text>UMP + diphosphate = 5-phospho-alpha-D-ribose 1-diphosphate + uracil</text>
        <dbReference type="Rhea" id="RHEA:13017"/>
        <dbReference type="ChEBI" id="CHEBI:17568"/>
        <dbReference type="ChEBI" id="CHEBI:33019"/>
        <dbReference type="ChEBI" id="CHEBI:57865"/>
        <dbReference type="ChEBI" id="CHEBI:58017"/>
        <dbReference type="EC" id="2.4.2.9"/>
    </reaction>
</comment>
<evidence type="ECO:0000313" key="20">
    <source>
        <dbReference type="Proteomes" id="UP000005730"/>
    </source>
</evidence>
<evidence type="ECO:0000256" key="9">
    <source>
        <dbReference type="ARBA" id="ARBA00022842"/>
    </source>
</evidence>
<dbReference type="Proteomes" id="UP000005730">
    <property type="component" value="Chromosome"/>
</dbReference>
<evidence type="ECO:0000256" key="16">
    <source>
        <dbReference type="ARBA" id="ARBA00079807"/>
    </source>
</evidence>
<evidence type="ECO:0000256" key="15">
    <source>
        <dbReference type="ARBA" id="ARBA00072146"/>
    </source>
</evidence>
<sequence>MKIAIGSDHAGFLLKERIGKYLLDKGYDVLDLGTCSAEAKVDFPDWGARVAETVSRGEADRGIVVCGSGIGMSIIANKVPGVYAALCRDVTEARLSREHNDANVLALGGRILGEDLALEMVDVWLRTSFLGGRYEARNQKIRDYERSVYKPEALCQVQSGGRLVVVSHPLIQHKLGIVRDKNTSSKDFRELVQEIAGLMVYEITRDLPLEEIEVCTPLGPTKAFTLSGKKMAVVPVLRAGLGMVEGIIRLIPNAKVGHVGLYRDPNTLEPVEYYCKLPGDIEDRDVYVVDPMLATGGSASAAIDLVKRRGGKKISLVSLIAAPEGVERVRSSHPEVDIFTAALDSHLNDHGYIVPGLGDAGDRLFGTK</sequence>
<evidence type="ECO:0000256" key="3">
    <source>
        <dbReference type="ARBA" id="ARBA00009516"/>
    </source>
</evidence>
<dbReference type="InterPro" id="IPR004785">
    <property type="entry name" value="RpiB"/>
</dbReference>
<dbReference type="GO" id="GO:0004751">
    <property type="term" value="F:ribose-5-phosphate isomerase activity"/>
    <property type="evidence" value="ECO:0007669"/>
    <property type="project" value="TreeGrafter"/>
</dbReference>
<name>H0URY1_9BACT</name>
<dbReference type="HOGENOM" id="CLU_063684_0_0_0"/>
<dbReference type="NCBIfam" id="TIGR00689">
    <property type="entry name" value="rpiB_lacA_lacB"/>
    <property type="match status" value="1"/>
</dbReference>
<evidence type="ECO:0000259" key="18">
    <source>
        <dbReference type="Pfam" id="PF14681"/>
    </source>
</evidence>
<reference evidence="19 20" key="1">
    <citation type="submission" date="2011-10" db="EMBL/GenBank/DDBJ databases">
        <title>The Noncontiguous Finished genome of Thermanaerovibrio velox DSM 12556.</title>
        <authorList>
            <consortium name="US DOE Joint Genome Institute (JGI-PGF)"/>
            <person name="Lucas S."/>
            <person name="Copeland A."/>
            <person name="Lapidus A."/>
            <person name="Glavina del Rio T."/>
            <person name="Dalin E."/>
            <person name="Tice H."/>
            <person name="Bruce D."/>
            <person name="Goodwin L."/>
            <person name="Pitluck S."/>
            <person name="Peters L."/>
            <person name="Mikhailova N."/>
            <person name="Teshima H."/>
            <person name="Kyrpides N."/>
            <person name="Mavromatis K."/>
            <person name="Ivanova N."/>
            <person name="Markowitz V."/>
            <person name="Cheng J.-F."/>
            <person name="Hugenholtz P."/>
            <person name="Woyke T."/>
            <person name="Wu D."/>
            <person name="Spring S."/>
            <person name="Brambilla E.-M."/>
            <person name="Klenk H.-P."/>
            <person name="Eisen J.A."/>
        </authorList>
    </citation>
    <scope>NUCLEOTIDE SEQUENCE [LARGE SCALE GENOMIC DNA]</scope>
    <source>
        <strain evidence="19 20">DSM 12556</strain>
    </source>
</reference>
<feature type="binding site" evidence="17">
    <location>
        <begin position="358"/>
        <end position="360"/>
    </location>
    <ligand>
        <name>uracil</name>
        <dbReference type="ChEBI" id="CHEBI:17568"/>
    </ligand>
</feature>
<keyword evidence="10 17" id="KW-0342">GTP-binding</keyword>